<feature type="region of interest" description="Disordered" evidence="1">
    <location>
        <begin position="1"/>
        <end position="95"/>
    </location>
</feature>
<sequence length="118" mass="12518">MQDYAASVDSGHQEDTQSHPEAAAAPAPPEEAESAQAPSAPNPQDDELDSWDLEKEPQAAAWSSPALLDPDGDELSESSVSEPGTCARAPHPEPPTWWLLARAGFQAEVICFPSLCPL</sequence>
<evidence type="ECO:0000313" key="2">
    <source>
        <dbReference type="EMBL" id="KAK2089961.1"/>
    </source>
</evidence>
<evidence type="ECO:0000256" key="1">
    <source>
        <dbReference type="SAM" id="MobiDB-lite"/>
    </source>
</evidence>
<protein>
    <submittedName>
        <fullName evidence="2">C2 domain-containing protein 2</fullName>
    </submittedName>
</protein>
<feature type="compositionally biased region" description="Low complexity" evidence="1">
    <location>
        <begin position="34"/>
        <end position="43"/>
    </location>
</feature>
<gene>
    <name evidence="2" type="primary">C2CD2_3</name>
    <name evidence="2" type="ORF">P7K49_032627</name>
</gene>
<keyword evidence="3" id="KW-1185">Reference proteome</keyword>
<organism evidence="2 3">
    <name type="scientific">Saguinus oedipus</name>
    <name type="common">Cotton-top tamarin</name>
    <name type="synonym">Oedipomidas oedipus</name>
    <dbReference type="NCBI Taxonomy" id="9490"/>
    <lineage>
        <taxon>Eukaryota</taxon>
        <taxon>Metazoa</taxon>
        <taxon>Chordata</taxon>
        <taxon>Craniata</taxon>
        <taxon>Vertebrata</taxon>
        <taxon>Euteleostomi</taxon>
        <taxon>Mammalia</taxon>
        <taxon>Eutheria</taxon>
        <taxon>Euarchontoglires</taxon>
        <taxon>Primates</taxon>
        <taxon>Haplorrhini</taxon>
        <taxon>Platyrrhini</taxon>
        <taxon>Cebidae</taxon>
        <taxon>Callitrichinae</taxon>
        <taxon>Saguinus</taxon>
    </lineage>
</organism>
<evidence type="ECO:0000313" key="3">
    <source>
        <dbReference type="Proteomes" id="UP001266305"/>
    </source>
</evidence>
<dbReference type="EMBL" id="JASSZA010000018">
    <property type="protein sequence ID" value="KAK2089961.1"/>
    <property type="molecule type" value="Genomic_DNA"/>
</dbReference>
<accession>A0ABQ9TZG4</accession>
<name>A0ABQ9TZG4_SAGOE</name>
<dbReference type="Proteomes" id="UP001266305">
    <property type="component" value="Unassembled WGS sequence"/>
</dbReference>
<comment type="caution">
    <text evidence="2">The sequence shown here is derived from an EMBL/GenBank/DDBJ whole genome shotgun (WGS) entry which is preliminary data.</text>
</comment>
<proteinExistence type="predicted"/>
<reference evidence="2 3" key="1">
    <citation type="submission" date="2023-05" db="EMBL/GenBank/DDBJ databases">
        <title>B98-5 Cell Line De Novo Hybrid Assembly: An Optical Mapping Approach.</title>
        <authorList>
            <person name="Kananen K."/>
            <person name="Auerbach J.A."/>
            <person name="Kautto E."/>
            <person name="Blachly J.S."/>
        </authorList>
    </citation>
    <scope>NUCLEOTIDE SEQUENCE [LARGE SCALE GENOMIC DNA]</scope>
    <source>
        <strain evidence="2">B95-8</strain>
        <tissue evidence="2">Cell line</tissue>
    </source>
</reference>